<feature type="transmembrane region" description="Helical" evidence="6">
    <location>
        <begin position="12"/>
        <end position="30"/>
    </location>
</feature>
<accession>I0I187</accession>
<feature type="transmembrane region" description="Helical" evidence="6">
    <location>
        <begin position="250"/>
        <end position="273"/>
    </location>
</feature>
<evidence type="ECO:0000313" key="9">
    <source>
        <dbReference type="Proteomes" id="UP000007880"/>
    </source>
</evidence>
<dbReference type="EMBL" id="AP012337">
    <property type="protein sequence ID" value="BAL99024.1"/>
    <property type="molecule type" value="Genomic_DNA"/>
</dbReference>
<feature type="transmembrane region" description="Helical" evidence="6">
    <location>
        <begin position="280"/>
        <end position="298"/>
    </location>
</feature>
<dbReference type="PROSITE" id="PS50850">
    <property type="entry name" value="MFS"/>
    <property type="match status" value="1"/>
</dbReference>
<dbReference type="GO" id="GO:0022857">
    <property type="term" value="F:transmembrane transporter activity"/>
    <property type="evidence" value="ECO:0007669"/>
    <property type="project" value="InterPro"/>
</dbReference>
<evidence type="ECO:0000256" key="4">
    <source>
        <dbReference type="ARBA" id="ARBA00022989"/>
    </source>
</evidence>
<gene>
    <name evidence="8" type="ordered locus">CLDAP_09850</name>
</gene>
<dbReference type="PANTHER" id="PTHR23513:SF18">
    <property type="entry name" value="INTEGRAL MEMBRANE PROTEIN"/>
    <property type="match status" value="1"/>
</dbReference>
<evidence type="ECO:0000313" key="8">
    <source>
        <dbReference type="EMBL" id="BAL99024.1"/>
    </source>
</evidence>
<dbReference type="Proteomes" id="UP000007880">
    <property type="component" value="Chromosome"/>
</dbReference>
<dbReference type="CDD" id="cd06173">
    <property type="entry name" value="MFS_MefA_like"/>
    <property type="match status" value="1"/>
</dbReference>
<dbReference type="PANTHER" id="PTHR23513">
    <property type="entry name" value="INTEGRAL MEMBRANE EFFLUX PROTEIN-RELATED"/>
    <property type="match status" value="1"/>
</dbReference>
<keyword evidence="9" id="KW-1185">Reference proteome</keyword>
<evidence type="ECO:0000256" key="1">
    <source>
        <dbReference type="ARBA" id="ARBA00004651"/>
    </source>
</evidence>
<sequence>MTAFIVIWTGQVFSLLGTAMTRFALTIWVFQETGEATALALMGFFSFAPLVIFSPIAGALVDRWNRKLVMILSDLGAGLATIAILLLYVNGRLEVWHLYVAGAFAGVFESFQFPAFSAAMSVLVPKAQYGRANGLLSLAEAASSIAAPVLAGILLSVIGIAGVMVIDIATFILAVAAVLLVVVPQPRRSAEALAAASTIWREAIYGFIYIWRRKSLLGVQLTFAISNFFSSIGMVLIAPMVLARTAANELALATVQSAMGVGGLVGGLVMTVWGGPKNRVHGVLLGFIGSSLLGLIPLGLGQNVAVWSIGAFLLLFFIPITNASNQALWQSKVPPDLQGRVFATRRLIAQISGPLGILLAGPLADRVFEPAMRSGGALQPLFAPFFGEGHGAGMALLIVIVGILGVSAGVVGYLVRVIREVDVLLADHDAERTSGDAIAAS</sequence>
<dbReference type="STRING" id="926550.CLDAP_09850"/>
<dbReference type="KEGG" id="cap:CLDAP_09850"/>
<name>I0I187_CALAS</name>
<dbReference type="Gene3D" id="1.20.1250.20">
    <property type="entry name" value="MFS general substrate transporter like domains"/>
    <property type="match status" value="1"/>
</dbReference>
<comment type="subcellular location">
    <subcellularLocation>
        <location evidence="1">Cell membrane</location>
        <topology evidence="1">Multi-pass membrane protein</topology>
    </subcellularLocation>
</comment>
<dbReference type="SUPFAM" id="SSF103473">
    <property type="entry name" value="MFS general substrate transporter"/>
    <property type="match status" value="1"/>
</dbReference>
<dbReference type="OrthoDB" id="9775268at2"/>
<dbReference type="InterPro" id="IPR011701">
    <property type="entry name" value="MFS"/>
</dbReference>
<dbReference type="InterPro" id="IPR020846">
    <property type="entry name" value="MFS_dom"/>
</dbReference>
<evidence type="ECO:0000259" key="7">
    <source>
        <dbReference type="PROSITE" id="PS50850"/>
    </source>
</evidence>
<dbReference type="HOGENOM" id="CLU_034180_16_0_0"/>
<dbReference type="InterPro" id="IPR036259">
    <property type="entry name" value="MFS_trans_sf"/>
</dbReference>
<evidence type="ECO:0000256" key="3">
    <source>
        <dbReference type="ARBA" id="ARBA00022692"/>
    </source>
</evidence>
<organism evidence="8 9">
    <name type="scientific">Caldilinea aerophila (strain DSM 14535 / JCM 11387 / NBRC 104270 / STL-6-O1)</name>
    <dbReference type="NCBI Taxonomy" id="926550"/>
    <lineage>
        <taxon>Bacteria</taxon>
        <taxon>Bacillati</taxon>
        <taxon>Chloroflexota</taxon>
        <taxon>Caldilineae</taxon>
        <taxon>Caldilineales</taxon>
        <taxon>Caldilineaceae</taxon>
        <taxon>Caldilinea</taxon>
    </lineage>
</organism>
<dbReference type="eggNOG" id="COG2814">
    <property type="taxonomic scope" value="Bacteria"/>
</dbReference>
<evidence type="ECO:0000256" key="5">
    <source>
        <dbReference type="ARBA" id="ARBA00023136"/>
    </source>
</evidence>
<keyword evidence="3 6" id="KW-0812">Transmembrane</keyword>
<feature type="transmembrane region" description="Helical" evidence="6">
    <location>
        <begin position="36"/>
        <end position="61"/>
    </location>
</feature>
<evidence type="ECO:0000256" key="6">
    <source>
        <dbReference type="SAM" id="Phobius"/>
    </source>
</evidence>
<dbReference type="AlphaFoldDB" id="I0I187"/>
<feature type="transmembrane region" description="Helical" evidence="6">
    <location>
        <begin position="346"/>
        <end position="364"/>
    </location>
</feature>
<feature type="transmembrane region" description="Helical" evidence="6">
    <location>
        <begin position="304"/>
        <end position="325"/>
    </location>
</feature>
<protein>
    <submittedName>
        <fullName evidence="8">Putative major facilitator superfamily transporter</fullName>
    </submittedName>
</protein>
<keyword evidence="2" id="KW-1003">Cell membrane</keyword>
<evidence type="ECO:0000256" key="2">
    <source>
        <dbReference type="ARBA" id="ARBA00022475"/>
    </source>
</evidence>
<dbReference type="GO" id="GO:0005886">
    <property type="term" value="C:plasma membrane"/>
    <property type="evidence" value="ECO:0007669"/>
    <property type="project" value="UniProtKB-SubCell"/>
</dbReference>
<feature type="transmembrane region" description="Helical" evidence="6">
    <location>
        <begin position="68"/>
        <end position="89"/>
    </location>
</feature>
<feature type="transmembrane region" description="Helical" evidence="6">
    <location>
        <begin position="394"/>
        <end position="415"/>
    </location>
</feature>
<feature type="transmembrane region" description="Helical" evidence="6">
    <location>
        <begin position="164"/>
        <end position="183"/>
    </location>
</feature>
<reference evidence="8 9" key="1">
    <citation type="submission" date="2012-02" db="EMBL/GenBank/DDBJ databases">
        <title>Complete genome sequence of Caldilinea aerophila DSM 14535 (= NBRC 102666).</title>
        <authorList>
            <person name="Oguchi A."/>
            <person name="Hosoyama A."/>
            <person name="Sekine M."/>
            <person name="Fukai R."/>
            <person name="Kato Y."/>
            <person name="Nakamura S."/>
            <person name="Hanada S."/>
            <person name="Yamazaki S."/>
            <person name="Fujita N."/>
        </authorList>
    </citation>
    <scope>NUCLEOTIDE SEQUENCE [LARGE SCALE GENOMIC DNA]</scope>
    <source>
        <strain evidence="9">DSM 14535 / JCM 11387 / NBRC 104270 / STL-6-O1</strain>
    </source>
</reference>
<dbReference type="Pfam" id="PF07690">
    <property type="entry name" value="MFS_1"/>
    <property type="match status" value="1"/>
</dbReference>
<keyword evidence="4 6" id="KW-1133">Transmembrane helix</keyword>
<feature type="transmembrane region" description="Helical" evidence="6">
    <location>
        <begin position="216"/>
        <end position="238"/>
    </location>
</feature>
<keyword evidence="5 6" id="KW-0472">Membrane</keyword>
<feature type="transmembrane region" description="Helical" evidence="6">
    <location>
        <begin position="95"/>
        <end position="123"/>
    </location>
</feature>
<proteinExistence type="predicted"/>
<feature type="transmembrane region" description="Helical" evidence="6">
    <location>
        <begin position="135"/>
        <end position="158"/>
    </location>
</feature>
<feature type="domain" description="Major facilitator superfamily (MFS) profile" evidence="7">
    <location>
        <begin position="1"/>
        <end position="187"/>
    </location>
</feature>